<feature type="signal peptide" evidence="2">
    <location>
        <begin position="1"/>
        <end position="24"/>
    </location>
</feature>
<feature type="chain" id="PRO_5047447955" description="DUF4185 domain-containing protein" evidence="2">
    <location>
        <begin position="25"/>
        <end position="377"/>
    </location>
</feature>
<accession>A0ABS4U128</accession>
<dbReference type="RefSeq" id="WP_209646980.1">
    <property type="nucleotide sequence ID" value="NZ_JAGINW010000001.1"/>
</dbReference>
<feature type="compositionally biased region" description="Pro residues" evidence="1">
    <location>
        <begin position="102"/>
        <end position="111"/>
    </location>
</feature>
<keyword evidence="4" id="KW-1185">Reference proteome</keyword>
<evidence type="ECO:0008006" key="5">
    <source>
        <dbReference type="Google" id="ProtNLM"/>
    </source>
</evidence>
<organism evidence="3 4">
    <name type="scientific">Kibdelosporangium banguiense</name>
    <dbReference type="NCBI Taxonomy" id="1365924"/>
    <lineage>
        <taxon>Bacteria</taxon>
        <taxon>Bacillati</taxon>
        <taxon>Actinomycetota</taxon>
        <taxon>Actinomycetes</taxon>
        <taxon>Pseudonocardiales</taxon>
        <taxon>Pseudonocardiaceae</taxon>
        <taxon>Kibdelosporangium</taxon>
    </lineage>
</organism>
<dbReference type="EMBL" id="JAGINW010000001">
    <property type="protein sequence ID" value="MBP2330358.1"/>
    <property type="molecule type" value="Genomic_DNA"/>
</dbReference>
<evidence type="ECO:0000313" key="4">
    <source>
        <dbReference type="Proteomes" id="UP001519332"/>
    </source>
</evidence>
<evidence type="ECO:0000313" key="3">
    <source>
        <dbReference type="EMBL" id="MBP2330358.1"/>
    </source>
</evidence>
<comment type="caution">
    <text evidence="3">The sequence shown here is derived from an EMBL/GenBank/DDBJ whole genome shotgun (WGS) entry which is preliminary data.</text>
</comment>
<reference evidence="3 4" key="1">
    <citation type="submission" date="2021-03" db="EMBL/GenBank/DDBJ databases">
        <title>Sequencing the genomes of 1000 actinobacteria strains.</title>
        <authorList>
            <person name="Klenk H.-P."/>
        </authorList>
    </citation>
    <scope>NUCLEOTIDE SEQUENCE [LARGE SCALE GENOMIC DNA]</scope>
    <source>
        <strain evidence="3 4">DSM 46670</strain>
    </source>
</reference>
<evidence type="ECO:0000256" key="2">
    <source>
        <dbReference type="SAM" id="SignalP"/>
    </source>
</evidence>
<sequence length="377" mass="39770">MRRRNMARAALAAVVALLVSPAVAAADVAPPAKVTSNFETYWGVSLNRDCGYSQSLAGNQSFWLFCDTAWNDFNGGHFITGSTAAVGPHTAGLVPTKLNELPTPPGAPRPQPYNGGPEQFLPTPTGLLNPAGQPCTPNTTQYPASWITGLTRDPASSNLLITYSDLCVTNTATPFLTQRYGIAEYNPTTNTVLARTTVMSTTGTQLPAAQILGSPVISGGNLYLYGYECTSWFSGVCATGNTYAARVPANPQSWRSSSAYVWYTNTQGGTSNKPADARNVIASAPSAVSMHDFSPVGRGFIAIVQKDVAGGFELWQATSPAGPWTRRSTGKVPCSGGAGNDLCRALTGHVQLSTSSQLMLSYFNPASAHVEAATFPW</sequence>
<evidence type="ECO:0000256" key="1">
    <source>
        <dbReference type="SAM" id="MobiDB-lite"/>
    </source>
</evidence>
<dbReference type="Proteomes" id="UP001519332">
    <property type="component" value="Unassembled WGS sequence"/>
</dbReference>
<feature type="region of interest" description="Disordered" evidence="1">
    <location>
        <begin position="101"/>
        <end position="134"/>
    </location>
</feature>
<gene>
    <name evidence="3" type="ORF">JOF56_010743</name>
</gene>
<protein>
    <recommendedName>
        <fullName evidence="5">DUF4185 domain-containing protein</fullName>
    </recommendedName>
</protein>
<proteinExistence type="predicted"/>
<keyword evidence="2" id="KW-0732">Signal</keyword>
<name>A0ABS4U128_9PSEU</name>